<accession>A0ABD3NM82</accession>
<dbReference type="InterPro" id="IPR000048">
    <property type="entry name" value="IQ_motif_EF-hand-BS"/>
</dbReference>
<organism evidence="10 11">
    <name type="scientific">Cyclotella atomus</name>
    <dbReference type="NCBI Taxonomy" id="382360"/>
    <lineage>
        <taxon>Eukaryota</taxon>
        <taxon>Sar</taxon>
        <taxon>Stramenopiles</taxon>
        <taxon>Ochrophyta</taxon>
        <taxon>Bacillariophyta</taxon>
        <taxon>Coscinodiscophyceae</taxon>
        <taxon>Thalassiosirophycidae</taxon>
        <taxon>Stephanodiscales</taxon>
        <taxon>Stephanodiscaceae</taxon>
        <taxon>Cyclotella</taxon>
    </lineage>
</organism>
<dbReference type="Gene3D" id="1.10.10.820">
    <property type="match status" value="1"/>
</dbReference>
<evidence type="ECO:0000256" key="5">
    <source>
        <dbReference type="ARBA" id="ARBA00023203"/>
    </source>
</evidence>
<dbReference type="PRINTS" id="PR00193">
    <property type="entry name" value="MYOSINHEAVY"/>
</dbReference>
<keyword evidence="2 6" id="KW-0067">ATP-binding</keyword>
<evidence type="ECO:0000256" key="2">
    <source>
        <dbReference type="ARBA" id="ARBA00022840"/>
    </source>
</evidence>
<feature type="domain" description="Myosin motor" evidence="9">
    <location>
        <begin position="122"/>
        <end position="902"/>
    </location>
</feature>
<dbReference type="Pfam" id="PF00063">
    <property type="entry name" value="Myosin_head"/>
    <property type="match status" value="1"/>
</dbReference>
<comment type="similarity">
    <text evidence="6">Belongs to the TRAFAC class myosin-kinesin ATPase superfamily. Myosin family.</text>
</comment>
<keyword evidence="3 6" id="KW-0518">Myosin</keyword>
<dbReference type="Gene3D" id="1.20.58.530">
    <property type="match status" value="1"/>
</dbReference>
<feature type="compositionally biased region" description="Polar residues" evidence="8">
    <location>
        <begin position="1300"/>
        <end position="1316"/>
    </location>
</feature>
<dbReference type="InterPro" id="IPR027417">
    <property type="entry name" value="P-loop_NTPase"/>
</dbReference>
<evidence type="ECO:0000313" key="10">
    <source>
        <dbReference type="EMBL" id="KAL3775851.1"/>
    </source>
</evidence>
<sequence>MAETVHVWVKTSIIESILNPNATPNTWRLGMHGSLSTNDNDDNINWGWANAQITSDFHPNHDGSFDASSSMSILITDENSEFQGRELTIPGKDIENHVVMANIHHGSNDEFIAKQDGGEGGHYPNDLITLTHLHEPAVVHCLRMRYEKDEIYTATGPILIALNPFKKCSMYSDKVMKLYWERGEMQILTGNEEEDGEGALPPHVYALADATYRSMMLKMDVEGSSSSRRVGSNAQSSCDQSILVSGESGAGKTVTTKFIMQYLATLSERRAEAKAAANNMSSKPNGTRHERRDSLGTVNIEQQVLQSNPILESFGNARTVRNDNSSRFGKFIEIRFNPNGTLVGASIETYLLEKVRLISQSEGERNYHVFYEMLDGMNDEDLERFLLNDYTAEDFKMTSCSGTYNRRDGVQDAETYELLRDALEMMGFLPDQQNDVFSIAAAALHLSNLTINPIKGGEECEIDLENSHLDPVLNLLGVTQDNLNQAICYFKIEARGQSYTRAVQKDKAEKGMEALIKATYSAMFDYIVRTINSSITVKKKINSSESTGRSKTKDASGAVIGVLDIFGFESFKQNSFEQLCINYCNEALQQQFNLFVLKNEQEEYEREGIKWSFISFPENQDVLDLIWKKGYGILNILDDQCRAPGTTDKTFANDLYQKLTGKPRFEANFRQVGARQFGVFHYAGLVEYDTDGFVEKNRDELPREATDLLLSSSSEFVKELASIISSAAAPEAAKSSSARAVRKKSVTVGAHFSKQLTELRAKIDLTSPHYVRCLKPNGLLVPDHFDPLMIVEQLRCAGVVEAVRVSRVGYPQRYNHSQFVARYRTLGLDAMKKAGRKLKPVEALVNAIGTKMAAMKAQAQSDSSEHKSFADSLDLLEVGIQVGKTKVFLRRKAFDVLERMRKDYMATAAIKIQATGRGYIEFRMYKETKAATLILQCWCRISLARQTVQARREFINSQRIQSARRGYVARRSFLCALAISRWCQRLHRGAIGRARYHQLNQVRKATVIASYWRGLPHRRRYNNLKSSVLIVQCAVRCRISRSMLKELRVDAKSLQNVAQERDKMREKMEEMRLELERTKLAQKVAEEAAKLRELSSASSESVLVDLQAEISSLNDQLLEVKGLLEEETQRSSQAMAVVESKQYELASLLATREEIQNDLQSARSLIEAKDNELITLRESLAQQESPSSDSQLEEVQQKLNKAKEECSRKDDEIRILRSQLEAAQTKMPPECPQNDEQTEKTVPLAQYEMLKKEVDSMKQQLKEAKKNDVVEYTSLSQAAETQQPKDENERLHRELKQQATLLNANSNEKNSISNPDTDARDRKEQAKLKREILKLKEANKTILDTAEEQYAALMGLEKENAKLRKDMASLQEASSSSESSSYLQLKRQLDEANKSLETERARAKKDTNFALNGHSLAHQSISEEEPTDDVKTLQFEIERLRIELDAVTDKKNGEVVEPKDDIAEKYDEFKRLMKEGMNKDMRIKELESRVQKQEEELKAMQDDDLTFGVRHEEEETDIATAANEGLRSLNEELAKELGMYKQQAVEAVENLIEERKRSEMELKAFSVALKGVDDLRNAAEQMSRELHFIKKNGYVPPSGLSGEDTSESVRNAMSAIESMAVASQSIDHPSLPENNVPTQQRGFNLWSVMNAVVSPTMLAEEVEPSHGEKKGHKKSSKDKKRRKKRSTEGSIISSFF</sequence>
<dbReference type="Proteomes" id="UP001530400">
    <property type="component" value="Unassembled WGS sequence"/>
</dbReference>
<dbReference type="InterPro" id="IPR001609">
    <property type="entry name" value="Myosin_head_motor_dom-like"/>
</dbReference>
<keyword evidence="1 6" id="KW-0547">Nucleotide-binding</keyword>
<dbReference type="GO" id="GO:0003774">
    <property type="term" value="F:cytoskeletal motor activity"/>
    <property type="evidence" value="ECO:0007669"/>
    <property type="project" value="UniProtKB-UniRule"/>
</dbReference>
<dbReference type="Gene3D" id="3.40.850.10">
    <property type="entry name" value="Kinesin motor domain"/>
    <property type="match status" value="1"/>
</dbReference>
<dbReference type="Gene3D" id="6.20.240.20">
    <property type="match status" value="1"/>
</dbReference>
<dbReference type="SMART" id="SM00242">
    <property type="entry name" value="MYSc"/>
    <property type="match status" value="1"/>
</dbReference>
<evidence type="ECO:0000256" key="3">
    <source>
        <dbReference type="ARBA" id="ARBA00023123"/>
    </source>
</evidence>
<dbReference type="Gene3D" id="1.20.120.720">
    <property type="entry name" value="Myosin VI head, motor domain, U50 subdomain"/>
    <property type="match status" value="1"/>
</dbReference>
<keyword evidence="7" id="KW-0175">Coiled coil</keyword>
<proteinExistence type="inferred from homology"/>
<keyword evidence="5 6" id="KW-0009">Actin-binding</keyword>
<evidence type="ECO:0000259" key="9">
    <source>
        <dbReference type="PROSITE" id="PS51456"/>
    </source>
</evidence>
<dbReference type="GO" id="GO:0005524">
    <property type="term" value="F:ATP binding"/>
    <property type="evidence" value="ECO:0007669"/>
    <property type="project" value="UniProtKB-UniRule"/>
</dbReference>
<feature type="region of interest" description="Disordered" evidence="8">
    <location>
        <begin position="1659"/>
        <end position="1696"/>
    </location>
</feature>
<feature type="region of interest" description="Disordered" evidence="8">
    <location>
        <begin position="1300"/>
        <end position="1325"/>
    </location>
</feature>
<feature type="compositionally biased region" description="Basic residues" evidence="8">
    <location>
        <begin position="1669"/>
        <end position="1685"/>
    </location>
</feature>
<dbReference type="PANTHER" id="PTHR13140">
    <property type="entry name" value="MYOSIN"/>
    <property type="match status" value="1"/>
</dbReference>
<dbReference type="SMART" id="SM00015">
    <property type="entry name" value="IQ"/>
    <property type="match status" value="5"/>
</dbReference>
<dbReference type="SUPFAM" id="SSF52540">
    <property type="entry name" value="P-loop containing nucleoside triphosphate hydrolases"/>
    <property type="match status" value="1"/>
</dbReference>
<reference evidence="10 11" key="1">
    <citation type="submission" date="2024-10" db="EMBL/GenBank/DDBJ databases">
        <title>Updated reference genomes for cyclostephanoid diatoms.</title>
        <authorList>
            <person name="Roberts W.R."/>
            <person name="Alverson A.J."/>
        </authorList>
    </citation>
    <scope>NUCLEOTIDE SEQUENCE [LARGE SCALE GENOMIC DNA]</scope>
    <source>
        <strain evidence="10 11">AJA010-31</strain>
    </source>
</reference>
<feature type="coiled-coil region" evidence="7">
    <location>
        <begin position="1476"/>
        <end position="1592"/>
    </location>
</feature>
<evidence type="ECO:0000256" key="4">
    <source>
        <dbReference type="ARBA" id="ARBA00023175"/>
    </source>
</evidence>
<comment type="caution">
    <text evidence="10">The sequence shown here is derived from an EMBL/GenBank/DDBJ whole genome shotgun (WGS) entry which is preliminary data.</text>
</comment>
<gene>
    <name evidence="10" type="ORF">ACHAWO_007002</name>
</gene>
<feature type="binding site" evidence="6">
    <location>
        <begin position="246"/>
        <end position="253"/>
    </location>
    <ligand>
        <name>ATP</name>
        <dbReference type="ChEBI" id="CHEBI:30616"/>
    </ligand>
</feature>
<dbReference type="Gene3D" id="1.20.5.190">
    <property type="match status" value="2"/>
</dbReference>
<evidence type="ECO:0000256" key="8">
    <source>
        <dbReference type="SAM" id="MobiDB-lite"/>
    </source>
</evidence>
<dbReference type="PROSITE" id="PS51456">
    <property type="entry name" value="MYOSIN_MOTOR"/>
    <property type="match status" value="1"/>
</dbReference>
<protein>
    <recommendedName>
        <fullName evidence="9">Myosin motor domain-containing protein</fullName>
    </recommendedName>
</protein>
<evidence type="ECO:0000256" key="7">
    <source>
        <dbReference type="SAM" id="Coils"/>
    </source>
</evidence>
<keyword evidence="11" id="KW-1185">Reference proteome</keyword>
<evidence type="ECO:0000313" key="11">
    <source>
        <dbReference type="Proteomes" id="UP001530400"/>
    </source>
</evidence>
<evidence type="ECO:0000256" key="6">
    <source>
        <dbReference type="PROSITE-ProRule" id="PRU00782"/>
    </source>
</evidence>
<dbReference type="PANTHER" id="PTHR13140:SF845">
    <property type="entry name" value="MYOSIN-LIKE PROTEIN"/>
    <property type="match status" value="1"/>
</dbReference>
<feature type="region of interest" description="Actin-binding" evidence="6">
    <location>
        <begin position="756"/>
        <end position="778"/>
    </location>
</feature>
<feature type="coiled-coil region" evidence="7">
    <location>
        <begin position="1346"/>
        <end position="1406"/>
    </location>
</feature>
<dbReference type="EMBL" id="JALLPJ020001131">
    <property type="protein sequence ID" value="KAL3775851.1"/>
    <property type="molecule type" value="Genomic_DNA"/>
</dbReference>
<dbReference type="PROSITE" id="PS50096">
    <property type="entry name" value="IQ"/>
    <property type="match status" value="3"/>
</dbReference>
<dbReference type="InterPro" id="IPR036961">
    <property type="entry name" value="Kinesin_motor_dom_sf"/>
</dbReference>
<name>A0ABD3NM82_9STRA</name>
<dbReference type="GO" id="GO:0003779">
    <property type="term" value="F:actin binding"/>
    <property type="evidence" value="ECO:0007669"/>
    <property type="project" value="UniProtKB-KW"/>
</dbReference>
<evidence type="ECO:0000256" key="1">
    <source>
        <dbReference type="ARBA" id="ARBA00022741"/>
    </source>
</evidence>
<dbReference type="GO" id="GO:0016459">
    <property type="term" value="C:myosin complex"/>
    <property type="evidence" value="ECO:0007669"/>
    <property type="project" value="UniProtKB-KW"/>
</dbReference>
<keyword evidence="4 6" id="KW-0505">Motor protein</keyword>
<dbReference type="CDD" id="cd00124">
    <property type="entry name" value="MYSc"/>
    <property type="match status" value="1"/>
</dbReference>